<keyword evidence="11" id="KW-1185">Reference proteome</keyword>
<dbReference type="AlphaFoldDB" id="A0A1V8TE36"/>
<evidence type="ECO:0000256" key="4">
    <source>
        <dbReference type="ARBA" id="ARBA00022801"/>
    </source>
</evidence>
<dbReference type="GO" id="GO:0008270">
    <property type="term" value="F:zinc ion binding"/>
    <property type="evidence" value="ECO:0007669"/>
    <property type="project" value="UniProtKB-KW"/>
</dbReference>
<dbReference type="PROSITE" id="PS51194">
    <property type="entry name" value="HELICASE_CTER"/>
    <property type="match status" value="1"/>
</dbReference>
<dbReference type="GO" id="GO:0006338">
    <property type="term" value="P:chromatin remodeling"/>
    <property type="evidence" value="ECO:0007669"/>
    <property type="project" value="UniProtKB-ARBA"/>
</dbReference>
<dbReference type="InterPro" id="IPR014001">
    <property type="entry name" value="Helicase_ATP-bd"/>
</dbReference>
<dbReference type="GO" id="GO:0005524">
    <property type="term" value="F:ATP binding"/>
    <property type="evidence" value="ECO:0007669"/>
    <property type="project" value="InterPro"/>
</dbReference>
<evidence type="ECO:0000256" key="7">
    <source>
        <dbReference type="SAM" id="MobiDB-lite"/>
    </source>
</evidence>
<evidence type="ECO:0008006" key="12">
    <source>
        <dbReference type="Google" id="ProtNLM"/>
    </source>
</evidence>
<dbReference type="STRING" id="1507870.A0A1V8TE36"/>
<keyword evidence="2" id="KW-0547">Nucleotide-binding</keyword>
<dbReference type="InterPro" id="IPR001650">
    <property type="entry name" value="Helicase_C-like"/>
</dbReference>
<keyword evidence="5" id="KW-0862">Zinc</keyword>
<feature type="region of interest" description="Disordered" evidence="7">
    <location>
        <begin position="36"/>
        <end position="180"/>
    </location>
</feature>
<accession>A0A1V8TE36</accession>
<dbReference type="InterPro" id="IPR001965">
    <property type="entry name" value="Znf_PHD"/>
</dbReference>
<evidence type="ECO:0000313" key="11">
    <source>
        <dbReference type="Proteomes" id="UP000192596"/>
    </source>
</evidence>
<dbReference type="GO" id="GO:0016787">
    <property type="term" value="F:hydrolase activity"/>
    <property type="evidence" value="ECO:0007669"/>
    <property type="project" value="UniProtKB-KW"/>
</dbReference>
<dbReference type="SMART" id="SM00249">
    <property type="entry name" value="PHD"/>
    <property type="match status" value="1"/>
</dbReference>
<feature type="compositionally biased region" description="Low complexity" evidence="7">
    <location>
        <begin position="71"/>
        <end position="93"/>
    </location>
</feature>
<dbReference type="Gene3D" id="3.40.50.10810">
    <property type="entry name" value="Tandem AAA-ATPase domain"/>
    <property type="match status" value="1"/>
</dbReference>
<dbReference type="InParanoid" id="A0A1V8TE36"/>
<dbReference type="Pfam" id="PF00271">
    <property type="entry name" value="Helicase_C"/>
    <property type="match status" value="1"/>
</dbReference>
<dbReference type="CDD" id="cd18793">
    <property type="entry name" value="SF2_C_SNF"/>
    <property type="match status" value="1"/>
</dbReference>
<dbReference type="InterPro" id="IPR027417">
    <property type="entry name" value="P-loop_NTPase"/>
</dbReference>
<dbReference type="InterPro" id="IPR038718">
    <property type="entry name" value="SNF2-like_sf"/>
</dbReference>
<dbReference type="PANTHER" id="PTHR10799">
    <property type="entry name" value="SNF2/RAD54 HELICASE FAMILY"/>
    <property type="match status" value="1"/>
</dbReference>
<comment type="caution">
    <text evidence="10">The sequence shown here is derived from an EMBL/GenBank/DDBJ whole genome shotgun (WGS) entry which is preliminary data.</text>
</comment>
<feature type="compositionally biased region" description="Basic and acidic residues" evidence="7">
    <location>
        <begin position="45"/>
        <end position="57"/>
    </location>
</feature>
<evidence type="ECO:0000259" key="8">
    <source>
        <dbReference type="PROSITE" id="PS51192"/>
    </source>
</evidence>
<dbReference type="Gene3D" id="3.30.40.10">
    <property type="entry name" value="Zinc/RING finger domain, C3HC4 (zinc finger)"/>
    <property type="match status" value="1"/>
</dbReference>
<dbReference type="SUPFAM" id="SSF57903">
    <property type="entry name" value="FYVE/PHD zinc finger"/>
    <property type="match status" value="1"/>
</dbReference>
<evidence type="ECO:0000256" key="3">
    <source>
        <dbReference type="ARBA" id="ARBA00022771"/>
    </source>
</evidence>
<protein>
    <recommendedName>
        <fullName evidence="12">ISWI chromatin-remodeling complex ATPase ISW2</fullName>
    </recommendedName>
</protein>
<feature type="region of interest" description="Disordered" evidence="7">
    <location>
        <begin position="903"/>
        <end position="922"/>
    </location>
</feature>
<proteinExistence type="predicted"/>
<evidence type="ECO:0000256" key="2">
    <source>
        <dbReference type="ARBA" id="ARBA00022741"/>
    </source>
</evidence>
<dbReference type="SMART" id="SM00487">
    <property type="entry name" value="DEXDc"/>
    <property type="match status" value="1"/>
</dbReference>
<dbReference type="PROSITE" id="PS51192">
    <property type="entry name" value="HELICASE_ATP_BIND_1"/>
    <property type="match status" value="1"/>
</dbReference>
<dbReference type="InterPro" id="IPR049730">
    <property type="entry name" value="SNF2/RAD54-like_C"/>
</dbReference>
<dbReference type="CDD" id="cd15566">
    <property type="entry name" value="PHD3_NSD"/>
    <property type="match status" value="1"/>
</dbReference>
<keyword evidence="4" id="KW-0378">Hydrolase</keyword>
<name>A0A1V8TE36_9PEZI</name>
<evidence type="ECO:0000256" key="5">
    <source>
        <dbReference type="ARBA" id="ARBA00022833"/>
    </source>
</evidence>
<feature type="domain" description="Helicase ATP-binding" evidence="8">
    <location>
        <begin position="270"/>
        <end position="482"/>
    </location>
</feature>
<evidence type="ECO:0000256" key="6">
    <source>
        <dbReference type="ARBA" id="ARBA00022840"/>
    </source>
</evidence>
<dbReference type="Proteomes" id="UP000192596">
    <property type="component" value="Unassembled WGS sequence"/>
</dbReference>
<dbReference type="InterPro" id="IPR000330">
    <property type="entry name" value="SNF2_N"/>
</dbReference>
<keyword evidence="3" id="KW-0863">Zinc-finger</keyword>
<reference evidence="11" key="1">
    <citation type="submission" date="2017-03" db="EMBL/GenBank/DDBJ databases">
        <title>Genomes of endolithic fungi from Antarctica.</title>
        <authorList>
            <person name="Coleine C."/>
            <person name="Masonjones S."/>
            <person name="Stajich J.E."/>
        </authorList>
    </citation>
    <scope>NUCLEOTIDE SEQUENCE [LARGE SCALE GENOMIC DNA]</scope>
    <source>
        <strain evidence="11">CCFEE 5527</strain>
    </source>
</reference>
<dbReference type="Pfam" id="PF00176">
    <property type="entry name" value="SNF2-rel_dom"/>
    <property type="match status" value="1"/>
</dbReference>
<dbReference type="InterPro" id="IPR013083">
    <property type="entry name" value="Znf_RING/FYVE/PHD"/>
</dbReference>
<feature type="domain" description="Helicase C-terminal" evidence="9">
    <location>
        <begin position="681"/>
        <end position="849"/>
    </location>
</feature>
<dbReference type="EMBL" id="NAJO01000010">
    <property type="protein sequence ID" value="OQO09633.1"/>
    <property type="molecule type" value="Genomic_DNA"/>
</dbReference>
<dbReference type="CDD" id="cd17919">
    <property type="entry name" value="DEXHc_Snf"/>
    <property type="match status" value="1"/>
</dbReference>
<keyword evidence="6" id="KW-0067">ATP-binding</keyword>
<feature type="region of interest" description="Disordered" evidence="7">
    <location>
        <begin position="835"/>
        <end position="860"/>
    </location>
</feature>
<sequence length="1212" mass="135621">MDQTDDIHPSKRQRVVAYVAPTPNKQNLSTLLASIGASRSPMSARHMEKEARLRDTKPISYAESESEVSNAFASPQSSFAAADSPSSTTTAQPLQVDSDSEEDSEGEIITVAGQQQRMPNMLATRELPARSTRSRVSYASPKRPIKSRKGKAGGGAKFALRSDTMPSTSKGRGKGRPQHTAMKLDTARNRIRQEIADTTKLKREAFLLAHKDMFLPILPENSYIDKLQRLRDMSGEEEVAYVAHKMLHKQPAGVKAVIKPYQIEGLSYLVHMYNNGMSCVLGDEMGLGKTLQTLALFQWLKINKPISKSTEARPYLVVCPLSVLDSWVREATKWTPDLSVIRMHGAKTERDRIKQEIMGFVDRYGQQTAKAKAKSKPRVTKSTSGHTVIDLDSEEEEDDGEKPVDIVVTTYETFASEQNWFKRAFVWRYVVLDEGHKIKNGKSDVSSSLQSLSAEHRLLLTGTPLQNNLQELWALLHWLYPEVFTDDTAVSFKKAFDLTKGTASTSFMDDARQLLELIMLRRMKTSAGVNLNLPPKEDILLFVPLTPMQRFWYQRLLTKADNGLLEEVFRGAKTKEENAIKSEVVDDTVLTIDEGDSTMAGAAPEDGLDVWAESREIMAKAVEEQTTDSKGNDWKKLMMLIMQLRKTCSHPYLIPGAWPEGMYDGDHIRTASGKFIVLDKLLEELVVKQRKKVIIFSGFTKTLDLTEKLLELKGANSHDAPFRYVRFDGSTQRARRNLTIRLFNDMKSDYNVMLISTRAGGLGINLTSATEVVFLDEDWNPQITLQAEARAHRIGQTKKVTVYKLCTQGTVEEQMMGRIRKKLYLSAKITESMRNLHSAESQSKKRKRGPSAGDAFEEDAPQLRTSELKTLLRRGAQTLSAPQVDVTEMLSWDWATTLEKCKDRPQDAPVSTSSLNPAKPEDISEEQWLNNIEKVECAVFEGRTLQRKLDAKVAEPVDLTRADRRLGKNTTVMQNGFAISKQSLLCGDWEAVPTLSGKGNLSLAEPVREKKAPVVNQVHCQTCWTDDGTLTLCSGCPRAYHAKCLPPAWRTKLASKFGTFYCPQHECVSCEKKTADAGGLIYRCRWCANGFCEDCLNWDTAKLVGEQLPELAMLGHETIGGWYVECQDCVGRWVGGDKDDEKRFAAEKERIEDDYRAWAEEQGFGVEGEDVKTPTTISEAATPVGVLVMPAAKKLKKEGLSSRLNGLLEPMV</sequence>
<dbReference type="Gene3D" id="3.40.50.300">
    <property type="entry name" value="P-loop containing nucleotide triphosphate hydrolases"/>
    <property type="match status" value="1"/>
</dbReference>
<evidence type="ECO:0000313" key="10">
    <source>
        <dbReference type="EMBL" id="OQO09633.1"/>
    </source>
</evidence>
<gene>
    <name evidence="10" type="ORF">B0A48_05035</name>
</gene>
<keyword evidence="1" id="KW-0479">Metal-binding</keyword>
<dbReference type="InterPro" id="IPR011011">
    <property type="entry name" value="Znf_FYVE_PHD"/>
</dbReference>
<organism evidence="10 11">
    <name type="scientific">Cryoendolithus antarcticus</name>
    <dbReference type="NCBI Taxonomy" id="1507870"/>
    <lineage>
        <taxon>Eukaryota</taxon>
        <taxon>Fungi</taxon>
        <taxon>Dikarya</taxon>
        <taxon>Ascomycota</taxon>
        <taxon>Pezizomycotina</taxon>
        <taxon>Dothideomycetes</taxon>
        <taxon>Dothideomycetidae</taxon>
        <taxon>Cladosporiales</taxon>
        <taxon>Cladosporiaceae</taxon>
        <taxon>Cryoendolithus</taxon>
    </lineage>
</organism>
<dbReference type="SMART" id="SM00490">
    <property type="entry name" value="HELICc"/>
    <property type="match status" value="1"/>
</dbReference>
<evidence type="ECO:0000256" key="1">
    <source>
        <dbReference type="ARBA" id="ARBA00022723"/>
    </source>
</evidence>
<dbReference type="OrthoDB" id="448448at2759"/>
<dbReference type="SUPFAM" id="SSF52540">
    <property type="entry name" value="P-loop containing nucleoside triphosphate hydrolases"/>
    <property type="match status" value="2"/>
</dbReference>
<evidence type="ECO:0000259" key="9">
    <source>
        <dbReference type="PROSITE" id="PS51194"/>
    </source>
</evidence>